<dbReference type="OrthoDB" id="2369163at2"/>
<sequence>MYPKLRNDVYLTPLGTNGLTVAIDGAAHRIQGRHLFTLLERLTPLLNGQHPLSGITARLDRTSAQVVQGLIDQLHRIGAVRDDTENRAVPVDPLALQHYPASLGYLERFTPHARQALNHVLTRPVRIVGGGSVVRTLAPALWESGVRHGQVILPAGDPLRAELLAQLRGAADPALNWQVTDQAQGTPPALTIVTGTPQEVRAALRSPDLTGGRTLPVVVSADFCTVGPVTDGDLRTLEGLPFTPPGPDTWSAYSVTGARTAIEVFRLLADLPSVVSEQLLRIDNHTLADTTHDVHGARAASLVDPFSGALASLDEEDLPQLPLYLVRARRRSSPDVGVGVGAAPGDARAAALLGTLAGTLPDRPDRPGRWVRAWGRTETEFRRMAALLNAEQRLAGDGAAFTPVDAPDLLGPEGAHWWKTLTDRYRQPLDAQVGAAGPLVVARLGSPSGHVTAAGFTAQDALGRALTLRLGQTQGQLDTAPYPPLPGDTGRDGLPGPLHLAPAYAHLTAEQVWVGWVGLS</sequence>
<evidence type="ECO:0000313" key="1">
    <source>
        <dbReference type="EMBL" id="OWL96849.1"/>
    </source>
</evidence>
<reference evidence="1 2" key="1">
    <citation type="submission" date="2017-05" db="EMBL/GenBank/DDBJ databases">
        <title>De novo genome assembly of Deniococcus indicus strain DR1.</title>
        <authorList>
            <person name="Chauhan D."/>
            <person name="Yennamalli R.M."/>
            <person name="Priyadarshini R."/>
        </authorList>
    </citation>
    <scope>NUCLEOTIDE SEQUENCE [LARGE SCALE GENOMIC DNA]</scope>
    <source>
        <strain evidence="1 2">DR1</strain>
    </source>
</reference>
<dbReference type="EMBL" id="NHMK01000010">
    <property type="protein sequence ID" value="OWL96849.1"/>
    <property type="molecule type" value="Genomic_DNA"/>
</dbReference>
<gene>
    <name evidence="1" type="ORF">CBQ26_07605</name>
</gene>
<dbReference type="RefSeq" id="WP_088248046.1">
    <property type="nucleotide sequence ID" value="NZ_NHMK01000010.1"/>
</dbReference>
<organism evidence="1 2">
    <name type="scientific">Deinococcus indicus</name>
    <dbReference type="NCBI Taxonomy" id="223556"/>
    <lineage>
        <taxon>Bacteria</taxon>
        <taxon>Thermotogati</taxon>
        <taxon>Deinococcota</taxon>
        <taxon>Deinococci</taxon>
        <taxon>Deinococcales</taxon>
        <taxon>Deinococcaceae</taxon>
        <taxon>Deinococcus</taxon>
    </lineage>
</organism>
<dbReference type="Proteomes" id="UP000197208">
    <property type="component" value="Unassembled WGS sequence"/>
</dbReference>
<evidence type="ECO:0000313" key="2">
    <source>
        <dbReference type="Proteomes" id="UP000197208"/>
    </source>
</evidence>
<comment type="caution">
    <text evidence="1">The sequence shown here is derived from an EMBL/GenBank/DDBJ whole genome shotgun (WGS) entry which is preliminary data.</text>
</comment>
<dbReference type="AlphaFoldDB" id="A0A246BME8"/>
<protein>
    <submittedName>
        <fullName evidence="1">Uncharacterized protein</fullName>
    </submittedName>
</protein>
<name>A0A246BME8_9DEIO</name>
<proteinExistence type="predicted"/>
<keyword evidence="2" id="KW-1185">Reference proteome</keyword>
<accession>A0A246BME8</accession>